<evidence type="ECO:0000313" key="1">
    <source>
        <dbReference type="EMBL" id="RAR60992.1"/>
    </source>
</evidence>
<name>A0A328XMI3_9GAMM</name>
<sequence>MDAHAFQHWLGQLTQLNTRQKNLLRCQLQKRPQQDALHDTLPTLQACPHCAAGAAQLAPWGWSRGLRRYR</sequence>
<proteinExistence type="predicted"/>
<dbReference type="AlphaFoldDB" id="A0A328XMI3"/>
<organism evidence="1 2">
    <name type="scientific">Onishia taeanensis</name>
    <dbReference type="NCBI Taxonomy" id="284577"/>
    <lineage>
        <taxon>Bacteria</taxon>
        <taxon>Pseudomonadati</taxon>
        <taxon>Pseudomonadota</taxon>
        <taxon>Gammaproteobacteria</taxon>
        <taxon>Oceanospirillales</taxon>
        <taxon>Halomonadaceae</taxon>
        <taxon>Onishia</taxon>
    </lineage>
</organism>
<dbReference type="EMBL" id="QLSX01000006">
    <property type="protein sequence ID" value="RAR60992.1"/>
    <property type="molecule type" value="Genomic_DNA"/>
</dbReference>
<evidence type="ECO:0000313" key="2">
    <source>
        <dbReference type="Proteomes" id="UP000249700"/>
    </source>
</evidence>
<protein>
    <submittedName>
        <fullName evidence="1">Uncharacterized protein</fullName>
    </submittedName>
</protein>
<dbReference type="Proteomes" id="UP000249700">
    <property type="component" value="Unassembled WGS sequence"/>
</dbReference>
<gene>
    <name evidence="1" type="ORF">BCL93_106198</name>
</gene>
<comment type="caution">
    <text evidence="1">The sequence shown here is derived from an EMBL/GenBank/DDBJ whole genome shotgun (WGS) entry which is preliminary data.</text>
</comment>
<reference evidence="1 2" key="1">
    <citation type="submission" date="2018-06" db="EMBL/GenBank/DDBJ databases">
        <title>Comparative analysis of microorganisms from saline springs in Andes Mountain Range, Colombia.</title>
        <authorList>
            <person name="Rubin E."/>
        </authorList>
    </citation>
    <scope>NUCLEOTIDE SEQUENCE [LARGE SCALE GENOMIC DNA]</scope>
    <source>
        <strain evidence="1 2">USBA-857</strain>
    </source>
</reference>
<accession>A0A328XMI3</accession>